<proteinExistence type="predicted"/>
<evidence type="ECO:0000313" key="4">
    <source>
        <dbReference type="Proteomes" id="UP001268256"/>
    </source>
</evidence>
<evidence type="ECO:0000313" key="3">
    <source>
        <dbReference type="EMBL" id="MDS3859698.1"/>
    </source>
</evidence>
<reference evidence="4" key="1">
    <citation type="submission" date="2023-07" db="EMBL/GenBank/DDBJ databases">
        <authorList>
            <person name="Luz R."/>
            <person name="Cordeiro R."/>
            <person name="Fonseca A."/>
            <person name="Goncalves V."/>
        </authorList>
    </citation>
    <scope>NUCLEOTIDE SEQUENCE [LARGE SCALE GENOMIC DNA]</scope>
    <source>
        <strain evidence="4">BACA0444</strain>
    </source>
</reference>
<evidence type="ECO:0000256" key="1">
    <source>
        <dbReference type="SAM" id="Phobius"/>
    </source>
</evidence>
<evidence type="ECO:0000259" key="2">
    <source>
        <dbReference type="Pfam" id="PF13239"/>
    </source>
</evidence>
<keyword evidence="4" id="KW-1185">Reference proteome</keyword>
<accession>A0AAE4FP74</accession>
<name>A0AAE4FP74_9CYAN</name>
<keyword evidence="1" id="KW-1133">Transmembrane helix</keyword>
<dbReference type="RefSeq" id="WP_322877007.1">
    <property type="nucleotide sequence ID" value="NZ_JAVMIP010000002.1"/>
</dbReference>
<sequence length="162" mass="18569">MPQNQTAYSSDDLQGILKIALSRQQNQGEFSWDDLVEIAGELGLTPGDLIIAEQEWQANQTIQAKQAEFDLLRQRQLGQRVGRYLLIGSACVGLNTLTGWGTPWSLYVLLGLSLRLSLQAWAVYQPKGEAYEQAFQKWYRRHQFRGWLSRWTSRLLQSTLPQ</sequence>
<keyword evidence="1" id="KW-0472">Membrane</keyword>
<organism evidence="3 4">
    <name type="scientific">Pseudocalidococcus azoricus BACA0444</name>
    <dbReference type="NCBI Taxonomy" id="2918990"/>
    <lineage>
        <taxon>Bacteria</taxon>
        <taxon>Bacillati</taxon>
        <taxon>Cyanobacteriota</taxon>
        <taxon>Cyanophyceae</taxon>
        <taxon>Acaryochloridales</taxon>
        <taxon>Thermosynechococcaceae</taxon>
        <taxon>Pseudocalidococcus</taxon>
        <taxon>Pseudocalidococcus azoricus</taxon>
    </lineage>
</organism>
<comment type="caution">
    <text evidence="3">The sequence shown here is derived from an EMBL/GenBank/DDBJ whole genome shotgun (WGS) entry which is preliminary data.</text>
</comment>
<dbReference type="Pfam" id="PF13239">
    <property type="entry name" value="2TM"/>
    <property type="match status" value="1"/>
</dbReference>
<protein>
    <submittedName>
        <fullName evidence="3">2TM domain-containing protein</fullName>
    </submittedName>
</protein>
<dbReference type="EMBL" id="JAVMIP010000002">
    <property type="protein sequence ID" value="MDS3859698.1"/>
    <property type="molecule type" value="Genomic_DNA"/>
</dbReference>
<gene>
    <name evidence="3" type="ORF">RIF25_02640</name>
</gene>
<feature type="transmembrane region" description="Helical" evidence="1">
    <location>
        <begin position="81"/>
        <end position="98"/>
    </location>
</feature>
<dbReference type="Proteomes" id="UP001268256">
    <property type="component" value="Unassembled WGS sequence"/>
</dbReference>
<dbReference type="InterPro" id="IPR025698">
    <property type="entry name" value="2TM_dom"/>
</dbReference>
<feature type="domain" description="2TM" evidence="2">
    <location>
        <begin position="65"/>
        <end position="143"/>
    </location>
</feature>
<keyword evidence="1" id="KW-0812">Transmembrane</keyword>
<dbReference type="AlphaFoldDB" id="A0AAE4FP74"/>